<dbReference type="EMBL" id="CADEAL010001117">
    <property type="protein sequence ID" value="CAB1429280.1"/>
    <property type="molecule type" value="Genomic_DNA"/>
</dbReference>
<evidence type="ECO:0000313" key="3">
    <source>
        <dbReference type="Proteomes" id="UP001153269"/>
    </source>
</evidence>
<evidence type="ECO:0000256" key="1">
    <source>
        <dbReference type="SAM" id="MobiDB-lite"/>
    </source>
</evidence>
<sequence>MDGLAIIDNGTERLATGQHGEKHSKRKVRREEGRDRGRGGERHEQCTGLLQGIARSFASHYYRPACLPAPAVSSLFQLAEKSAGERGMEGDLQATGDRNGFLTGMSH</sequence>
<feature type="region of interest" description="Disordered" evidence="1">
    <location>
        <begin position="1"/>
        <end position="45"/>
    </location>
</feature>
<organism evidence="2 3">
    <name type="scientific">Pleuronectes platessa</name>
    <name type="common">European plaice</name>
    <dbReference type="NCBI Taxonomy" id="8262"/>
    <lineage>
        <taxon>Eukaryota</taxon>
        <taxon>Metazoa</taxon>
        <taxon>Chordata</taxon>
        <taxon>Craniata</taxon>
        <taxon>Vertebrata</taxon>
        <taxon>Euteleostomi</taxon>
        <taxon>Actinopterygii</taxon>
        <taxon>Neopterygii</taxon>
        <taxon>Teleostei</taxon>
        <taxon>Neoteleostei</taxon>
        <taxon>Acanthomorphata</taxon>
        <taxon>Carangaria</taxon>
        <taxon>Pleuronectiformes</taxon>
        <taxon>Pleuronectoidei</taxon>
        <taxon>Pleuronectidae</taxon>
        <taxon>Pleuronectes</taxon>
    </lineage>
</organism>
<keyword evidence="3" id="KW-1185">Reference proteome</keyword>
<dbReference type="Proteomes" id="UP001153269">
    <property type="component" value="Unassembled WGS sequence"/>
</dbReference>
<protein>
    <submittedName>
        <fullName evidence="2">Uncharacterized protein</fullName>
    </submittedName>
</protein>
<comment type="caution">
    <text evidence="2">The sequence shown here is derived from an EMBL/GenBank/DDBJ whole genome shotgun (WGS) entry which is preliminary data.</text>
</comment>
<dbReference type="AlphaFoldDB" id="A0A9N7UEB5"/>
<reference evidence="2" key="1">
    <citation type="submission" date="2020-03" db="EMBL/GenBank/DDBJ databases">
        <authorList>
            <person name="Weist P."/>
        </authorList>
    </citation>
    <scope>NUCLEOTIDE SEQUENCE</scope>
</reference>
<gene>
    <name evidence="2" type="ORF">PLEPLA_LOCUS17256</name>
</gene>
<feature type="compositionally biased region" description="Basic and acidic residues" evidence="1">
    <location>
        <begin position="29"/>
        <end position="45"/>
    </location>
</feature>
<accession>A0A9N7UEB5</accession>
<proteinExistence type="predicted"/>
<evidence type="ECO:0000313" key="2">
    <source>
        <dbReference type="EMBL" id="CAB1429280.1"/>
    </source>
</evidence>
<feature type="region of interest" description="Disordered" evidence="1">
    <location>
        <begin position="84"/>
        <end position="107"/>
    </location>
</feature>
<name>A0A9N7UEB5_PLEPL</name>